<comment type="caution">
    <text evidence="1">The sequence shown here is derived from an EMBL/GenBank/DDBJ whole genome shotgun (WGS) entry which is preliminary data.</text>
</comment>
<reference evidence="1 2" key="1">
    <citation type="submission" date="2023-07" db="EMBL/GenBank/DDBJ databases">
        <title>Sorghum-associated microbial communities from plants grown in Nebraska, USA.</title>
        <authorList>
            <person name="Schachtman D."/>
        </authorList>
    </citation>
    <scope>NUCLEOTIDE SEQUENCE [LARGE SCALE GENOMIC DNA]</scope>
    <source>
        <strain evidence="1 2">CC222</strain>
    </source>
</reference>
<dbReference type="EMBL" id="JAUSRE010000039">
    <property type="protein sequence ID" value="MDP9890816.1"/>
    <property type="molecule type" value="Genomic_DNA"/>
</dbReference>
<evidence type="ECO:0000313" key="2">
    <source>
        <dbReference type="Proteomes" id="UP001226577"/>
    </source>
</evidence>
<protein>
    <submittedName>
        <fullName evidence="1">Tetratricopeptide (TPR) repeat protein</fullName>
    </submittedName>
</protein>
<dbReference type="Proteomes" id="UP001226577">
    <property type="component" value="Unassembled WGS sequence"/>
</dbReference>
<organism evidence="1 2">
    <name type="scientific">Pseudarthrobacter enclensis</name>
    <dbReference type="NCBI Taxonomy" id="993070"/>
    <lineage>
        <taxon>Bacteria</taxon>
        <taxon>Bacillati</taxon>
        <taxon>Actinomycetota</taxon>
        <taxon>Actinomycetes</taxon>
        <taxon>Micrococcales</taxon>
        <taxon>Micrococcaceae</taxon>
        <taxon>Pseudarthrobacter</taxon>
    </lineage>
</organism>
<evidence type="ECO:0000313" key="1">
    <source>
        <dbReference type="EMBL" id="MDP9890816.1"/>
    </source>
</evidence>
<dbReference type="RefSeq" id="WP_307312498.1">
    <property type="nucleotide sequence ID" value="NZ_JAUSRE010000039.1"/>
</dbReference>
<dbReference type="InterPro" id="IPR011990">
    <property type="entry name" value="TPR-like_helical_dom_sf"/>
</dbReference>
<accession>A0ABT9S173</accession>
<gene>
    <name evidence="1" type="ORF">J2X98_004431</name>
</gene>
<dbReference type="Gene3D" id="1.25.40.10">
    <property type="entry name" value="Tetratricopeptide repeat domain"/>
    <property type="match status" value="1"/>
</dbReference>
<keyword evidence="2" id="KW-1185">Reference proteome</keyword>
<sequence>MSTESDAWTTDPVTLRDVVLDEEAMQARLGDCPALERVWILSLLGRTREAIAEGRLLLAQSTERFRPLLVLAQAYQRQYQWHEAARLQEEALCLARSLTREALVRYQIGRRLFDEARYKEAAAEFEWAHDLYRTAGRQRLANISRQAMDRAREVADNS</sequence>
<name>A0ABT9S173_9MICC</name>
<proteinExistence type="predicted"/>
<dbReference type="SUPFAM" id="SSF48452">
    <property type="entry name" value="TPR-like"/>
    <property type="match status" value="1"/>
</dbReference>